<feature type="non-terminal residue" evidence="2">
    <location>
        <position position="95"/>
    </location>
</feature>
<keyword evidence="3" id="KW-1185">Reference proteome</keyword>
<evidence type="ECO:0000313" key="2">
    <source>
        <dbReference type="EMBL" id="CAF4634199.1"/>
    </source>
</evidence>
<dbReference type="Pfam" id="PF02171">
    <property type="entry name" value="Piwi"/>
    <property type="match status" value="1"/>
</dbReference>
<evidence type="ECO:0000259" key="1">
    <source>
        <dbReference type="Pfam" id="PF02171"/>
    </source>
</evidence>
<accession>A0A821E9Y1</accession>
<dbReference type="GO" id="GO:0003676">
    <property type="term" value="F:nucleic acid binding"/>
    <property type="evidence" value="ECO:0007669"/>
    <property type="project" value="InterPro"/>
</dbReference>
<feature type="domain" description="Piwi" evidence="1">
    <location>
        <begin position="1"/>
        <end position="71"/>
    </location>
</feature>
<sequence length="95" mass="10236">MCENLLRKINFKMQGINTQVDLHIKTTASSGVASAKSKKEDAWQFMGADVIHPVCRQDKPSIAAVVGSGDSICSTSAVRVCKQWPKTGKCAIEAI</sequence>
<dbReference type="InterPro" id="IPR036397">
    <property type="entry name" value="RNaseH_sf"/>
</dbReference>
<name>A0A821E9Y1_9BILA</name>
<proteinExistence type="predicted"/>
<comment type="caution">
    <text evidence="2">The sequence shown here is derived from an EMBL/GenBank/DDBJ whole genome shotgun (WGS) entry which is preliminary data.</text>
</comment>
<dbReference type="InterPro" id="IPR012337">
    <property type="entry name" value="RNaseH-like_sf"/>
</dbReference>
<organism evidence="2 3">
    <name type="scientific">Rotaria magnacalcarata</name>
    <dbReference type="NCBI Taxonomy" id="392030"/>
    <lineage>
        <taxon>Eukaryota</taxon>
        <taxon>Metazoa</taxon>
        <taxon>Spiralia</taxon>
        <taxon>Gnathifera</taxon>
        <taxon>Rotifera</taxon>
        <taxon>Eurotatoria</taxon>
        <taxon>Bdelloidea</taxon>
        <taxon>Philodinida</taxon>
        <taxon>Philodinidae</taxon>
        <taxon>Rotaria</taxon>
    </lineage>
</organism>
<dbReference type="EMBL" id="CAJOBG010081653">
    <property type="protein sequence ID" value="CAF4634199.1"/>
    <property type="molecule type" value="Genomic_DNA"/>
</dbReference>
<dbReference type="Proteomes" id="UP000663866">
    <property type="component" value="Unassembled WGS sequence"/>
</dbReference>
<dbReference type="AlphaFoldDB" id="A0A821E9Y1"/>
<evidence type="ECO:0000313" key="3">
    <source>
        <dbReference type="Proteomes" id="UP000663866"/>
    </source>
</evidence>
<gene>
    <name evidence="2" type="ORF">OVN521_LOCUS46329</name>
</gene>
<protein>
    <recommendedName>
        <fullName evidence="1">Piwi domain-containing protein</fullName>
    </recommendedName>
</protein>
<reference evidence="2" key="1">
    <citation type="submission" date="2021-02" db="EMBL/GenBank/DDBJ databases">
        <authorList>
            <person name="Nowell W R."/>
        </authorList>
    </citation>
    <scope>NUCLEOTIDE SEQUENCE</scope>
</reference>
<dbReference type="Gene3D" id="3.30.420.10">
    <property type="entry name" value="Ribonuclease H-like superfamily/Ribonuclease H"/>
    <property type="match status" value="1"/>
</dbReference>
<dbReference type="InterPro" id="IPR003165">
    <property type="entry name" value="Piwi"/>
</dbReference>
<dbReference type="SUPFAM" id="SSF53098">
    <property type="entry name" value="Ribonuclease H-like"/>
    <property type="match status" value="1"/>
</dbReference>